<sequence>MSTTPTTASLIDLAARGQLPLHQYMDRATIDWITTNRPDLLPSPQPVLRMLSQYLLRRAALPRHWMAEPRLYDSIHGVRHAMRTAALAAILAEANGLDDADTTTAIVAAAVHDCQRHHDKDDRGHGERAAIWLAANADTVWGRFDLTATPRRVTRAATAIRLHDVPYGAFSPDDQADYLRSQIICDVVKTADALDRYRLPKTRWWPNAQHIKELAFDTFRSLAFDLVTISEKAHLAGAHSPAAVLYALAEKELA</sequence>
<dbReference type="AlphaFoldDB" id="A0A401R3G9"/>
<evidence type="ECO:0000313" key="1">
    <source>
        <dbReference type="EMBL" id="GCB92143.1"/>
    </source>
</evidence>
<gene>
    <name evidence="1" type="ORF">SALB_04902</name>
</gene>
<dbReference type="SUPFAM" id="SSF109604">
    <property type="entry name" value="HD-domain/PDEase-like"/>
    <property type="match status" value="1"/>
</dbReference>
<accession>A0A401R3G9</accession>
<organism evidence="1 2">
    <name type="scientific">Streptomyces noursei</name>
    <name type="common">Streptomyces albulus</name>
    <dbReference type="NCBI Taxonomy" id="1971"/>
    <lineage>
        <taxon>Bacteria</taxon>
        <taxon>Bacillati</taxon>
        <taxon>Actinomycetota</taxon>
        <taxon>Actinomycetes</taxon>
        <taxon>Kitasatosporales</taxon>
        <taxon>Streptomycetaceae</taxon>
        <taxon>Streptomyces</taxon>
    </lineage>
</organism>
<evidence type="ECO:0000313" key="2">
    <source>
        <dbReference type="Proteomes" id="UP000288351"/>
    </source>
</evidence>
<name>A0A401R3G9_STRNR</name>
<evidence type="ECO:0008006" key="3">
    <source>
        <dbReference type="Google" id="ProtNLM"/>
    </source>
</evidence>
<dbReference type="RefSeq" id="WP_016578927.1">
    <property type="nucleotide sequence ID" value="NZ_BHXC01000006.1"/>
</dbReference>
<protein>
    <recommendedName>
        <fullName evidence="3">HD domain-containing protein</fullName>
    </recommendedName>
</protein>
<dbReference type="Proteomes" id="UP000288351">
    <property type="component" value="Unassembled WGS sequence"/>
</dbReference>
<dbReference type="EMBL" id="BHXC01000006">
    <property type="protein sequence ID" value="GCB92143.1"/>
    <property type="molecule type" value="Genomic_DNA"/>
</dbReference>
<reference evidence="1 2" key="1">
    <citation type="journal article" date="2019" name="Microbiol. Resour. Announc.">
        <title>Draft Genome Sequence of the Most Traditional epsilon-Poly-l-Lysine Producer, Streptomyces albulus NBRC14147.</title>
        <authorList>
            <person name="Yamanaka K."/>
            <person name="Hamano Y."/>
        </authorList>
    </citation>
    <scope>NUCLEOTIDE SEQUENCE [LARGE SCALE GENOMIC DNA]</scope>
    <source>
        <strain evidence="1 2">NBRC 14147</strain>
    </source>
</reference>
<proteinExistence type="predicted"/>
<comment type="caution">
    <text evidence="1">The sequence shown here is derived from an EMBL/GenBank/DDBJ whole genome shotgun (WGS) entry which is preliminary data.</text>
</comment>
<dbReference type="Gene3D" id="1.10.3210.10">
    <property type="entry name" value="Hypothetical protein af1432"/>
    <property type="match status" value="1"/>
</dbReference>